<dbReference type="Pfam" id="PF16919">
    <property type="entry name" value="PknG_rubred"/>
    <property type="match status" value="1"/>
</dbReference>
<feature type="compositionally biased region" description="Low complexity" evidence="9">
    <location>
        <begin position="388"/>
        <end position="409"/>
    </location>
</feature>
<comment type="catalytic activity">
    <reaction evidence="8">
        <text>L-seryl-[protein] + ATP = O-phospho-L-seryl-[protein] + ADP + H(+)</text>
        <dbReference type="Rhea" id="RHEA:17989"/>
        <dbReference type="Rhea" id="RHEA-COMP:9863"/>
        <dbReference type="Rhea" id="RHEA-COMP:11604"/>
        <dbReference type="ChEBI" id="CHEBI:15378"/>
        <dbReference type="ChEBI" id="CHEBI:29999"/>
        <dbReference type="ChEBI" id="CHEBI:30616"/>
        <dbReference type="ChEBI" id="CHEBI:83421"/>
        <dbReference type="ChEBI" id="CHEBI:456216"/>
        <dbReference type="EC" id="2.7.11.1"/>
    </reaction>
</comment>
<sequence length="727" mass="78008">MLGAGLVDVPPVPYRDPASAVMDRPEVPESRRFCSRCDEPVGRGRDGRPGRTEGFCRGCGHPFSFTPKLKKGELIGGQYEVLGCLAHGGLGWIYLARDHNVSARWVVLKGLLDTGDADSLAAATAERAFLAEVEHPNIVKIYNFVQHGGSGYIVMEYVGGQSLKDILVRRRHEEGEDAALPLGQVIAYGLEVLRALGYLHGVGLLYCDFKPDNAIQSEEQLKLIDLGGVRRAFDVNSPIFGTPGYQAPEISERGPSITSDLYTVGRTLAVLSFCFRGYTGRHVRSLPPRHDVPIFQRHESFHRLLRRATHPDPAGRFQSAAEMADQLTGVLREVLATEDGRPRPAPSSLFGPEQSVAGTEIVDAMAADTFSLALPAAAQTAARIPAQAAAQTPAQTPAQTAAQTAVSAPPGRPSQSVNGAGRVLAALDARAAAAALPVPLVNSADPAAGFLTGLTARDPGELAAALATPSVPSLEVTLALARVRIELGELTEAAHMLDGIADDNPDDWRVDWYRGVAALAGRRFDEAIRVFNRLYDLMPGETAPKLALAFAHECKGADEKAGYYYELVWRTDPTYVSAAFGLARVRLASGDRIAAEQVLDSVPPISSHYLTAQLAAVAAVVRGRGAGELGGDELVEAGRRLETLRLDTERYARFAAEVLEAGLGWVRAGRAGAGTKQTELLGAPLSEIMLRRKLEATYRLLAKLAEGPGDRHELVKRANSVRPRTLF</sequence>
<evidence type="ECO:0000256" key="3">
    <source>
        <dbReference type="ARBA" id="ARBA00022679"/>
    </source>
</evidence>
<evidence type="ECO:0000256" key="8">
    <source>
        <dbReference type="ARBA" id="ARBA00048679"/>
    </source>
</evidence>
<dbReference type="InterPro" id="IPR011009">
    <property type="entry name" value="Kinase-like_dom_sf"/>
</dbReference>
<dbReference type="Gene3D" id="1.25.40.10">
    <property type="entry name" value="Tetratricopeptide repeat domain"/>
    <property type="match status" value="1"/>
</dbReference>
<keyword evidence="6" id="KW-0067">ATP-binding</keyword>
<accession>A0ABP6CQB9</accession>
<dbReference type="GO" id="GO:0016301">
    <property type="term" value="F:kinase activity"/>
    <property type="evidence" value="ECO:0007669"/>
    <property type="project" value="UniProtKB-KW"/>
</dbReference>
<dbReference type="InterPro" id="IPR031634">
    <property type="entry name" value="PknG_rubred"/>
</dbReference>
<evidence type="ECO:0000256" key="7">
    <source>
        <dbReference type="ARBA" id="ARBA00047899"/>
    </source>
</evidence>
<dbReference type="InterPro" id="IPR011990">
    <property type="entry name" value="TPR-like_helical_dom_sf"/>
</dbReference>
<organism evidence="11 12">
    <name type="scientific">Actinomadura fulvescens</name>
    <dbReference type="NCBI Taxonomy" id="46160"/>
    <lineage>
        <taxon>Bacteria</taxon>
        <taxon>Bacillati</taxon>
        <taxon>Actinomycetota</taxon>
        <taxon>Actinomycetes</taxon>
        <taxon>Streptosporangiales</taxon>
        <taxon>Thermomonosporaceae</taxon>
        <taxon>Actinomadura</taxon>
    </lineage>
</organism>
<keyword evidence="3" id="KW-0808">Transferase</keyword>
<comment type="caution">
    <text evidence="11">The sequence shown here is derived from an EMBL/GenBank/DDBJ whole genome shotgun (WGS) entry which is preliminary data.</text>
</comment>
<name>A0ABP6CQB9_9ACTN</name>
<protein>
    <recommendedName>
        <fullName evidence="1">non-specific serine/threonine protein kinase</fullName>
        <ecNumber evidence="1">2.7.11.1</ecNumber>
    </recommendedName>
</protein>
<dbReference type="PROSITE" id="PS50011">
    <property type="entry name" value="PROTEIN_KINASE_DOM"/>
    <property type="match status" value="1"/>
</dbReference>
<dbReference type="PANTHER" id="PTHR24363">
    <property type="entry name" value="SERINE/THREONINE PROTEIN KINASE"/>
    <property type="match status" value="1"/>
</dbReference>
<dbReference type="Gene3D" id="3.30.200.20">
    <property type="entry name" value="Phosphorylase Kinase, domain 1"/>
    <property type="match status" value="1"/>
</dbReference>
<evidence type="ECO:0000256" key="2">
    <source>
        <dbReference type="ARBA" id="ARBA00022527"/>
    </source>
</evidence>
<evidence type="ECO:0000256" key="1">
    <source>
        <dbReference type="ARBA" id="ARBA00012513"/>
    </source>
</evidence>
<evidence type="ECO:0000256" key="5">
    <source>
        <dbReference type="ARBA" id="ARBA00022777"/>
    </source>
</evidence>
<dbReference type="Pfam" id="PF16918">
    <property type="entry name" value="PknG_TPR"/>
    <property type="match status" value="1"/>
</dbReference>
<evidence type="ECO:0000313" key="11">
    <source>
        <dbReference type="EMBL" id="GAA2621767.1"/>
    </source>
</evidence>
<dbReference type="Proteomes" id="UP001501509">
    <property type="component" value="Unassembled WGS sequence"/>
</dbReference>
<evidence type="ECO:0000256" key="6">
    <source>
        <dbReference type="ARBA" id="ARBA00022840"/>
    </source>
</evidence>
<evidence type="ECO:0000313" key="12">
    <source>
        <dbReference type="Proteomes" id="UP001501509"/>
    </source>
</evidence>
<dbReference type="Gene3D" id="1.10.510.10">
    <property type="entry name" value="Transferase(Phosphotransferase) domain 1"/>
    <property type="match status" value="1"/>
</dbReference>
<evidence type="ECO:0000256" key="9">
    <source>
        <dbReference type="SAM" id="MobiDB-lite"/>
    </source>
</evidence>
<evidence type="ECO:0000259" key="10">
    <source>
        <dbReference type="PROSITE" id="PS50011"/>
    </source>
</evidence>
<feature type="domain" description="Protein kinase" evidence="10">
    <location>
        <begin position="79"/>
        <end position="356"/>
    </location>
</feature>
<reference evidence="12" key="1">
    <citation type="journal article" date="2019" name="Int. J. Syst. Evol. Microbiol.">
        <title>The Global Catalogue of Microorganisms (GCM) 10K type strain sequencing project: providing services to taxonomists for standard genome sequencing and annotation.</title>
        <authorList>
            <consortium name="The Broad Institute Genomics Platform"/>
            <consortium name="The Broad Institute Genome Sequencing Center for Infectious Disease"/>
            <person name="Wu L."/>
            <person name="Ma J."/>
        </authorList>
    </citation>
    <scope>NUCLEOTIDE SEQUENCE [LARGE SCALE GENOMIC DNA]</scope>
    <source>
        <strain evidence="12">JCM 6833</strain>
    </source>
</reference>
<dbReference type="SUPFAM" id="SSF48452">
    <property type="entry name" value="TPR-like"/>
    <property type="match status" value="1"/>
</dbReference>
<keyword evidence="12" id="KW-1185">Reference proteome</keyword>
<dbReference type="InterPro" id="IPR031636">
    <property type="entry name" value="PknG_TPR"/>
</dbReference>
<dbReference type="CDD" id="cd14014">
    <property type="entry name" value="STKc_PknB_like"/>
    <property type="match status" value="1"/>
</dbReference>
<dbReference type="Pfam" id="PF00069">
    <property type="entry name" value="Pkinase"/>
    <property type="match status" value="1"/>
</dbReference>
<evidence type="ECO:0000256" key="4">
    <source>
        <dbReference type="ARBA" id="ARBA00022741"/>
    </source>
</evidence>
<keyword evidence="4" id="KW-0547">Nucleotide-binding</keyword>
<keyword evidence="5 11" id="KW-0418">Kinase</keyword>
<proteinExistence type="predicted"/>
<keyword evidence="2" id="KW-0723">Serine/threonine-protein kinase</keyword>
<dbReference type="PANTHER" id="PTHR24363:SF0">
    <property type="entry name" value="SERINE_THREONINE KINASE LIKE DOMAIN CONTAINING 1"/>
    <property type="match status" value="1"/>
</dbReference>
<feature type="region of interest" description="Disordered" evidence="9">
    <location>
        <begin position="388"/>
        <end position="417"/>
    </location>
</feature>
<dbReference type="InterPro" id="IPR000719">
    <property type="entry name" value="Prot_kinase_dom"/>
</dbReference>
<comment type="catalytic activity">
    <reaction evidence="7">
        <text>L-threonyl-[protein] + ATP = O-phospho-L-threonyl-[protein] + ADP + H(+)</text>
        <dbReference type="Rhea" id="RHEA:46608"/>
        <dbReference type="Rhea" id="RHEA-COMP:11060"/>
        <dbReference type="Rhea" id="RHEA-COMP:11605"/>
        <dbReference type="ChEBI" id="CHEBI:15378"/>
        <dbReference type="ChEBI" id="CHEBI:30013"/>
        <dbReference type="ChEBI" id="CHEBI:30616"/>
        <dbReference type="ChEBI" id="CHEBI:61977"/>
        <dbReference type="ChEBI" id="CHEBI:456216"/>
        <dbReference type="EC" id="2.7.11.1"/>
    </reaction>
</comment>
<dbReference type="EC" id="2.7.11.1" evidence="1"/>
<dbReference type="SUPFAM" id="SSF56112">
    <property type="entry name" value="Protein kinase-like (PK-like)"/>
    <property type="match status" value="1"/>
</dbReference>
<dbReference type="EMBL" id="BAAATD010000010">
    <property type="protein sequence ID" value="GAA2621767.1"/>
    <property type="molecule type" value="Genomic_DNA"/>
</dbReference>
<gene>
    <name evidence="11" type="ORF">GCM10010411_67220</name>
</gene>